<accession>A0ABT7ZTG6</accession>
<proteinExistence type="predicted"/>
<keyword evidence="1" id="KW-1133">Transmembrane helix</keyword>
<evidence type="ECO:0000313" key="3">
    <source>
        <dbReference type="Proteomes" id="UP001231197"/>
    </source>
</evidence>
<dbReference type="RefSeq" id="WP_290205983.1">
    <property type="nucleotide sequence ID" value="NZ_JASDDK010000002.1"/>
</dbReference>
<protein>
    <submittedName>
        <fullName evidence="2">Uncharacterized protein</fullName>
    </submittedName>
</protein>
<keyword evidence="1" id="KW-0812">Transmembrane</keyword>
<organism evidence="2 3">
    <name type="scientific">Winogradskyella bathintestinalis</name>
    <dbReference type="NCBI Taxonomy" id="3035208"/>
    <lineage>
        <taxon>Bacteria</taxon>
        <taxon>Pseudomonadati</taxon>
        <taxon>Bacteroidota</taxon>
        <taxon>Flavobacteriia</taxon>
        <taxon>Flavobacteriales</taxon>
        <taxon>Flavobacteriaceae</taxon>
        <taxon>Winogradskyella</taxon>
    </lineage>
</organism>
<dbReference type="EMBL" id="JASDDK010000002">
    <property type="protein sequence ID" value="MDN3492285.1"/>
    <property type="molecule type" value="Genomic_DNA"/>
</dbReference>
<dbReference type="Proteomes" id="UP001231197">
    <property type="component" value="Unassembled WGS sequence"/>
</dbReference>
<keyword evidence="1" id="KW-0472">Membrane</keyword>
<sequence length="76" mass="8272">MKQFIPKTKDAIALSAVTAVGFGLFVAGLCDILNFVIIKVVLFLSVGVLFVIASTFAFKNVTKKNRPEDTLQDNSH</sequence>
<comment type="caution">
    <text evidence="2">The sequence shown here is derived from an EMBL/GenBank/DDBJ whole genome shotgun (WGS) entry which is preliminary data.</text>
</comment>
<feature type="transmembrane region" description="Helical" evidence="1">
    <location>
        <begin position="12"/>
        <end position="29"/>
    </location>
</feature>
<evidence type="ECO:0000256" key="1">
    <source>
        <dbReference type="SAM" id="Phobius"/>
    </source>
</evidence>
<reference evidence="2 3" key="1">
    <citation type="journal article" date="2023" name="Int. J. Syst. Evol. Microbiol.">
        <title>Winogradskyella bathintestinalis sp. nov., isolated from the intestine of the deep-sea loosejaw dragonfish, Malacosteus niger.</title>
        <authorList>
            <person name="Uniacke-Lowe S."/>
            <person name="Johnson C.N."/>
            <person name="Stanton C."/>
            <person name="Hill C."/>
            <person name="Ross P."/>
        </authorList>
    </citation>
    <scope>NUCLEOTIDE SEQUENCE [LARGE SCALE GENOMIC DNA]</scope>
    <source>
        <strain evidence="2 3">APC 3343</strain>
    </source>
</reference>
<keyword evidence="3" id="KW-1185">Reference proteome</keyword>
<feature type="transmembrane region" description="Helical" evidence="1">
    <location>
        <begin position="35"/>
        <end position="58"/>
    </location>
</feature>
<evidence type="ECO:0000313" key="2">
    <source>
        <dbReference type="EMBL" id="MDN3492285.1"/>
    </source>
</evidence>
<name>A0ABT7ZTG6_9FLAO</name>
<gene>
    <name evidence="2" type="ORF">QMA06_06105</name>
</gene>